<keyword evidence="8 11" id="KW-0472">Membrane</keyword>
<comment type="function">
    <text evidence="11">Proton-conducting pore forming of the V0 complex of vacuolar(H+)-ATPase (V-ATPase), a multisubunit enzyme composed of a peripheral complex (V1) that hydrolyzes ATP and a membrane integral complex (V0) that translocates protons. V-ATPase is responsible for acidifying and maintaining the pH of intracellular compartments.</text>
</comment>
<dbReference type="InterPro" id="IPR035921">
    <property type="entry name" value="F/V-ATP_Csub_sf"/>
</dbReference>
<feature type="transmembrane region" description="Helical" evidence="11">
    <location>
        <begin position="133"/>
        <end position="153"/>
    </location>
</feature>
<name>A0A517KXA6_9PEZI</name>
<keyword evidence="5 11" id="KW-0375">Hydrogen ion transport</keyword>
<dbReference type="AlphaFoldDB" id="A0A517KXA6"/>
<keyword evidence="14" id="KW-1185">Reference proteome</keyword>
<evidence type="ECO:0000256" key="7">
    <source>
        <dbReference type="ARBA" id="ARBA00023065"/>
    </source>
</evidence>
<dbReference type="Proteomes" id="UP000316270">
    <property type="component" value="Chromosome 1"/>
</dbReference>
<evidence type="ECO:0000256" key="6">
    <source>
        <dbReference type="ARBA" id="ARBA00022989"/>
    </source>
</evidence>
<dbReference type="FunFam" id="1.20.120.610:FF:000001">
    <property type="entry name" value="V-type proton ATPase proteolipid subunit"/>
    <property type="match status" value="1"/>
</dbReference>
<evidence type="ECO:0000256" key="9">
    <source>
        <dbReference type="ARBA" id="ARBA00045519"/>
    </source>
</evidence>
<keyword evidence="6 11" id="KW-1133">Transmembrane helix</keyword>
<feature type="domain" description="V-ATPase proteolipid subunit C-like" evidence="12">
    <location>
        <begin position="17"/>
        <end position="76"/>
    </location>
</feature>
<keyword evidence="4 11" id="KW-0812">Transmembrane</keyword>
<dbReference type="CDD" id="cd18175">
    <property type="entry name" value="ATP-synt_Vo_c_ATP6C_rpt1"/>
    <property type="match status" value="1"/>
</dbReference>
<reference evidence="13 14" key="1">
    <citation type="submission" date="2019-07" db="EMBL/GenBank/DDBJ databases">
        <title>Finished genome of Venturia effusa.</title>
        <authorList>
            <person name="Young C.A."/>
            <person name="Cox M.P."/>
            <person name="Ganley A.R.D."/>
            <person name="David W.J."/>
        </authorList>
    </citation>
    <scope>NUCLEOTIDE SEQUENCE [LARGE SCALE GENOMIC DNA]</scope>
    <source>
        <strain evidence="14">albino</strain>
    </source>
</reference>
<keyword evidence="7 11" id="KW-0406">Ion transport</keyword>
<dbReference type="OrthoDB" id="1744869at2759"/>
<evidence type="ECO:0000256" key="4">
    <source>
        <dbReference type="ARBA" id="ARBA00022692"/>
    </source>
</evidence>
<dbReference type="GO" id="GO:0046961">
    <property type="term" value="F:proton-transporting ATPase activity, rotational mechanism"/>
    <property type="evidence" value="ECO:0007669"/>
    <property type="project" value="InterPro"/>
</dbReference>
<dbReference type="InterPro" id="IPR000245">
    <property type="entry name" value="ATPase_proteolipid_csu"/>
</dbReference>
<evidence type="ECO:0000259" key="12">
    <source>
        <dbReference type="Pfam" id="PF00137"/>
    </source>
</evidence>
<keyword evidence="3 11" id="KW-0813">Transport</keyword>
<accession>A0A517KXA6</accession>
<evidence type="ECO:0000256" key="8">
    <source>
        <dbReference type="ARBA" id="ARBA00023136"/>
    </source>
</evidence>
<dbReference type="STRING" id="50376.A0A517KXA6"/>
<evidence type="ECO:0000256" key="2">
    <source>
        <dbReference type="ARBA" id="ARBA00007296"/>
    </source>
</evidence>
<evidence type="ECO:0000256" key="3">
    <source>
        <dbReference type="ARBA" id="ARBA00022448"/>
    </source>
</evidence>
<comment type="subunit">
    <text evidence="10 11">V-ATPase is a heteromultimeric enzyme composed of a peripheral catalytic V1 complex (components A to H) attached to an integral membrane V0 proton pore complex (components: a, c, c', c'', d, e, f and VOA1). The decameric c-ring forms the proton-conducting pore, and is composed of eight proteolipid subunits c, one subunit c' and one subunit c''.</text>
</comment>
<protein>
    <recommendedName>
        <fullName evidence="11">V-type proton ATPase proteolipid subunit</fullName>
    </recommendedName>
</protein>
<evidence type="ECO:0000313" key="14">
    <source>
        <dbReference type="Proteomes" id="UP000316270"/>
    </source>
</evidence>
<keyword evidence="11" id="KW-0926">Vacuole</keyword>
<evidence type="ECO:0000313" key="13">
    <source>
        <dbReference type="EMBL" id="QDS68017.1"/>
    </source>
</evidence>
<dbReference type="GO" id="GO:0033179">
    <property type="term" value="C:proton-transporting V-type ATPase, V0 domain"/>
    <property type="evidence" value="ECO:0007669"/>
    <property type="project" value="InterPro"/>
</dbReference>
<dbReference type="GO" id="GO:0005774">
    <property type="term" value="C:vacuolar membrane"/>
    <property type="evidence" value="ECO:0007669"/>
    <property type="project" value="UniProtKB-SubCell"/>
</dbReference>
<dbReference type="InterPro" id="IPR002379">
    <property type="entry name" value="ATPase_proteolipid_c-like_dom"/>
</dbReference>
<feature type="transmembrane region" description="Helical" evidence="11">
    <location>
        <begin position="89"/>
        <end position="112"/>
    </location>
</feature>
<evidence type="ECO:0000256" key="11">
    <source>
        <dbReference type="RuleBase" id="RU363060"/>
    </source>
</evidence>
<comment type="similarity">
    <text evidence="2 11">Belongs to the V-ATPase proteolipid subunit family.</text>
</comment>
<comment type="subcellular location">
    <subcellularLocation>
        <location evidence="1 11">Vacuole membrane</location>
        <topology evidence="1 11">Multi-pass membrane protein</topology>
    </subcellularLocation>
</comment>
<dbReference type="SUPFAM" id="SSF81333">
    <property type="entry name" value="F1F0 ATP synthase subunit C"/>
    <property type="match status" value="1"/>
</dbReference>
<dbReference type="Gene3D" id="1.20.120.610">
    <property type="entry name" value="lithium bound rotor ring of v- atpase"/>
    <property type="match status" value="1"/>
</dbReference>
<dbReference type="Pfam" id="PF00137">
    <property type="entry name" value="ATP-synt_C"/>
    <property type="match status" value="2"/>
</dbReference>
<dbReference type="PRINTS" id="PR00122">
    <property type="entry name" value="VACATPASE"/>
</dbReference>
<dbReference type="InterPro" id="IPR011555">
    <property type="entry name" value="ATPase_proteolipid_su_C_euk"/>
</dbReference>
<dbReference type="PANTHER" id="PTHR10263">
    <property type="entry name" value="V-TYPE PROTON ATPASE PROTEOLIPID SUBUNIT"/>
    <property type="match status" value="1"/>
</dbReference>
<gene>
    <name evidence="13" type="primary">VMA3_2</name>
    <name evidence="13" type="ORF">FKW77_009454</name>
</gene>
<dbReference type="EMBL" id="CP042185">
    <property type="protein sequence ID" value="QDS68017.1"/>
    <property type="molecule type" value="Genomic_DNA"/>
</dbReference>
<feature type="domain" description="V-ATPase proteolipid subunit C-like" evidence="12">
    <location>
        <begin position="93"/>
        <end position="152"/>
    </location>
</feature>
<organism evidence="13 14">
    <name type="scientific">Venturia effusa</name>
    <dbReference type="NCBI Taxonomy" id="50376"/>
    <lineage>
        <taxon>Eukaryota</taxon>
        <taxon>Fungi</taxon>
        <taxon>Dikarya</taxon>
        <taxon>Ascomycota</taxon>
        <taxon>Pezizomycotina</taxon>
        <taxon>Dothideomycetes</taxon>
        <taxon>Pleosporomycetidae</taxon>
        <taxon>Venturiales</taxon>
        <taxon>Venturiaceae</taxon>
        <taxon>Venturia</taxon>
    </lineage>
</organism>
<proteinExistence type="inferred from homology"/>
<comment type="function">
    <text evidence="9">Proton-conducting pore forming subunit of the V0 complex of vacuolar(H+)-ATPase (V-ATPase), a multisubunit enzyme composed of a peripheral complex (V1) that hydrolyzes ATP and a membrane integral complex (V0) that translocates protons. V-ATPase is responsible for acidifying and maintaining the pH of intracellular compartments.</text>
</comment>
<evidence type="ECO:0000256" key="1">
    <source>
        <dbReference type="ARBA" id="ARBA00004128"/>
    </source>
</evidence>
<sequence length="161" mass="16489">MYPSDLCPVYAPFFSAIGCAAAIVLSCMGASYGTAKAGIGIMSAGILRPDLVIRNCTPAVMAAILSIYGLVIAVIISNGMKEETHLFTGFVHLGAGLAVGVSALAAGFAIGITGDAGVRGSSQQPRIFIGMMLLQIMSEVLGLYGMVVAMMMLSKTSDVSC</sequence>
<dbReference type="NCBIfam" id="TIGR01100">
    <property type="entry name" value="V_ATP_synt_C"/>
    <property type="match status" value="1"/>
</dbReference>
<feature type="transmembrane region" description="Helical" evidence="11">
    <location>
        <begin position="56"/>
        <end position="77"/>
    </location>
</feature>
<feature type="transmembrane region" description="Helical" evidence="11">
    <location>
        <begin position="12"/>
        <end position="35"/>
    </location>
</feature>
<evidence type="ECO:0000256" key="10">
    <source>
        <dbReference type="ARBA" id="ARBA00046480"/>
    </source>
</evidence>
<evidence type="ECO:0000256" key="5">
    <source>
        <dbReference type="ARBA" id="ARBA00022781"/>
    </source>
</evidence>
<dbReference type="CDD" id="cd18176">
    <property type="entry name" value="ATP-synt_Vo_c_ATP6C_rpt2"/>
    <property type="match status" value="1"/>
</dbReference>